<protein>
    <submittedName>
        <fullName evidence="1">Uncharacterized protein</fullName>
    </submittedName>
</protein>
<dbReference type="Proteomes" id="UP000198539">
    <property type="component" value="Unassembled WGS sequence"/>
</dbReference>
<reference evidence="1 2" key="1">
    <citation type="submission" date="2016-10" db="EMBL/GenBank/DDBJ databases">
        <authorList>
            <person name="de Groot N.N."/>
        </authorList>
    </citation>
    <scope>NUCLEOTIDE SEQUENCE [LARGE SCALE GENOMIC DNA]</scope>
    <source>
        <strain evidence="1 2">CGMCC 1.8894</strain>
    </source>
</reference>
<dbReference type="RefSeq" id="WP_092892681.1">
    <property type="nucleotide sequence ID" value="NZ_CP061498.1"/>
</dbReference>
<keyword evidence="2" id="KW-1185">Reference proteome</keyword>
<dbReference type="AlphaFoldDB" id="A0A1H3F5M2"/>
<accession>A0A1H3F5M2</accession>
<dbReference type="STRING" id="564137.SAMN04488238_1329"/>
<evidence type="ECO:0000313" key="2">
    <source>
        <dbReference type="Proteomes" id="UP000198539"/>
    </source>
</evidence>
<sequence length="172" mass="18483">MKCETATQAVLVSVPISVVEAILTLRSALDDDVASALGKSLAGARTVNTAQLDPPPTSVAVHERGKYAAEFLGVGFSVDTLAALFGRVVDMMADVAPENLVSLAGIRTRGRRLISLEPRGIHPYSPHLPVQLTASGWWISKNISKDQLRSALRTVCEISGLTFGKDLRFPFR</sequence>
<name>A0A1H3F5M2_9RHOB</name>
<gene>
    <name evidence="1" type="ORF">SAMN04488238_1329</name>
</gene>
<evidence type="ECO:0000313" key="1">
    <source>
        <dbReference type="EMBL" id="SDX86296.1"/>
    </source>
</evidence>
<dbReference type="OrthoDB" id="7868785at2"/>
<proteinExistence type="predicted"/>
<organism evidence="1 2">
    <name type="scientific">Roseicitreum antarcticum</name>
    <dbReference type="NCBI Taxonomy" id="564137"/>
    <lineage>
        <taxon>Bacteria</taxon>
        <taxon>Pseudomonadati</taxon>
        <taxon>Pseudomonadota</taxon>
        <taxon>Alphaproteobacteria</taxon>
        <taxon>Rhodobacterales</taxon>
        <taxon>Paracoccaceae</taxon>
        <taxon>Roseicitreum</taxon>
    </lineage>
</organism>
<dbReference type="EMBL" id="FNOM01000032">
    <property type="protein sequence ID" value="SDX86296.1"/>
    <property type="molecule type" value="Genomic_DNA"/>
</dbReference>